<keyword evidence="7" id="KW-0677">Repeat</keyword>
<keyword evidence="3" id="KW-0399">Innate immunity</keyword>
<dbReference type="RefSeq" id="XP_026735063.1">
    <property type="nucleotide sequence ID" value="XM_026879262.1"/>
</dbReference>
<evidence type="ECO:0000256" key="7">
    <source>
        <dbReference type="ARBA" id="ARBA00022737"/>
    </source>
</evidence>
<dbReference type="KEGG" id="tnl:113498981"/>
<comment type="similarity">
    <text evidence="2">Belongs to the Toll-like receptor family.</text>
</comment>
<dbReference type="PANTHER" id="PTHR24365:SF530">
    <property type="entry name" value="MSTPROX-RELATED"/>
    <property type="match status" value="1"/>
</dbReference>
<keyword evidence="9 13" id="KW-1133">Transmembrane helix</keyword>
<dbReference type="GO" id="GO:0007165">
    <property type="term" value="P:signal transduction"/>
    <property type="evidence" value="ECO:0007669"/>
    <property type="project" value="InterPro"/>
</dbReference>
<dbReference type="InterPro" id="IPR000157">
    <property type="entry name" value="TIR_dom"/>
</dbReference>
<dbReference type="SMART" id="SM00255">
    <property type="entry name" value="TIR"/>
    <property type="match status" value="1"/>
</dbReference>
<gene>
    <name evidence="16" type="primary">LOC113498981</name>
</gene>
<dbReference type="GO" id="GO:0005886">
    <property type="term" value="C:plasma membrane"/>
    <property type="evidence" value="ECO:0007669"/>
    <property type="project" value="TreeGrafter"/>
</dbReference>
<evidence type="ECO:0000256" key="4">
    <source>
        <dbReference type="ARBA" id="ARBA00022614"/>
    </source>
</evidence>
<keyword evidence="4" id="KW-0433">Leucine-rich repeat</keyword>
<dbReference type="InParanoid" id="A0A7E5W361"/>
<dbReference type="OrthoDB" id="1081807at2759"/>
<dbReference type="Pfam" id="PF13676">
    <property type="entry name" value="TIR_2"/>
    <property type="match status" value="1"/>
</dbReference>
<dbReference type="GeneID" id="113498981"/>
<dbReference type="FunFam" id="3.40.50.10140:FF:000001">
    <property type="entry name" value="Toll-like receptor 2"/>
    <property type="match status" value="1"/>
</dbReference>
<evidence type="ECO:0000313" key="16">
    <source>
        <dbReference type="RefSeq" id="XP_026735063.1"/>
    </source>
</evidence>
<dbReference type="Gene3D" id="3.40.50.10140">
    <property type="entry name" value="Toll/interleukin-1 receptor homology (TIR) domain"/>
    <property type="match status" value="1"/>
</dbReference>
<reference evidence="16" key="1">
    <citation type="submission" date="2025-08" db="UniProtKB">
        <authorList>
            <consortium name="RefSeq"/>
        </authorList>
    </citation>
    <scope>IDENTIFICATION</scope>
</reference>
<evidence type="ECO:0000256" key="8">
    <source>
        <dbReference type="ARBA" id="ARBA00022859"/>
    </source>
</evidence>
<dbReference type="Gene3D" id="3.80.10.10">
    <property type="entry name" value="Ribonuclease Inhibitor"/>
    <property type="match status" value="2"/>
</dbReference>
<evidence type="ECO:0000313" key="15">
    <source>
        <dbReference type="Proteomes" id="UP000322000"/>
    </source>
</evidence>
<keyword evidence="6" id="KW-0732">Signal</keyword>
<dbReference type="InterPro" id="IPR003591">
    <property type="entry name" value="Leu-rich_rpt_typical-subtyp"/>
</dbReference>
<dbReference type="Pfam" id="PF13855">
    <property type="entry name" value="LRR_8"/>
    <property type="match status" value="2"/>
</dbReference>
<dbReference type="InterPro" id="IPR035897">
    <property type="entry name" value="Toll_tir_struct_dom_sf"/>
</dbReference>
<keyword evidence="15" id="KW-1185">Reference proteome</keyword>
<evidence type="ECO:0000256" key="10">
    <source>
        <dbReference type="ARBA" id="ARBA00023136"/>
    </source>
</evidence>
<evidence type="ECO:0000256" key="6">
    <source>
        <dbReference type="ARBA" id="ARBA00022729"/>
    </source>
</evidence>
<evidence type="ECO:0000256" key="9">
    <source>
        <dbReference type="ARBA" id="ARBA00022989"/>
    </source>
</evidence>
<dbReference type="InterPro" id="IPR032675">
    <property type="entry name" value="LRR_dom_sf"/>
</dbReference>
<keyword evidence="8" id="KW-0391">Immunity</keyword>
<dbReference type="SMART" id="SM00369">
    <property type="entry name" value="LRR_TYP"/>
    <property type="match status" value="6"/>
</dbReference>
<keyword evidence="12" id="KW-0325">Glycoprotein</keyword>
<proteinExistence type="inferred from homology"/>
<organism evidence="15 16">
    <name type="scientific">Trichoplusia ni</name>
    <name type="common">Cabbage looper</name>
    <dbReference type="NCBI Taxonomy" id="7111"/>
    <lineage>
        <taxon>Eukaryota</taxon>
        <taxon>Metazoa</taxon>
        <taxon>Ecdysozoa</taxon>
        <taxon>Arthropoda</taxon>
        <taxon>Hexapoda</taxon>
        <taxon>Insecta</taxon>
        <taxon>Pterygota</taxon>
        <taxon>Neoptera</taxon>
        <taxon>Endopterygota</taxon>
        <taxon>Lepidoptera</taxon>
        <taxon>Glossata</taxon>
        <taxon>Ditrysia</taxon>
        <taxon>Noctuoidea</taxon>
        <taxon>Noctuidae</taxon>
        <taxon>Plusiinae</taxon>
        <taxon>Trichoplusia</taxon>
    </lineage>
</organism>
<protein>
    <submittedName>
        <fullName evidence="16">Toll-like receptor 13 isoform X1</fullName>
    </submittedName>
</protein>
<dbReference type="PANTHER" id="PTHR24365">
    <property type="entry name" value="TOLL-LIKE RECEPTOR"/>
    <property type="match status" value="1"/>
</dbReference>
<evidence type="ECO:0000256" key="12">
    <source>
        <dbReference type="ARBA" id="ARBA00023180"/>
    </source>
</evidence>
<evidence type="ECO:0000259" key="14">
    <source>
        <dbReference type="PROSITE" id="PS50104"/>
    </source>
</evidence>
<dbReference type="SUPFAM" id="SSF52200">
    <property type="entry name" value="Toll/Interleukin receptor TIR domain"/>
    <property type="match status" value="1"/>
</dbReference>
<accession>A0A7E5W361</accession>
<dbReference type="GO" id="GO:0038023">
    <property type="term" value="F:signaling receptor activity"/>
    <property type="evidence" value="ECO:0007669"/>
    <property type="project" value="TreeGrafter"/>
</dbReference>
<dbReference type="InterPro" id="IPR001611">
    <property type="entry name" value="Leu-rich_rpt"/>
</dbReference>
<dbReference type="GO" id="GO:0045087">
    <property type="term" value="P:innate immune response"/>
    <property type="evidence" value="ECO:0007669"/>
    <property type="project" value="UniProtKB-KW"/>
</dbReference>
<evidence type="ECO:0000256" key="5">
    <source>
        <dbReference type="ARBA" id="ARBA00022692"/>
    </source>
</evidence>
<feature type="transmembrane region" description="Helical" evidence="13">
    <location>
        <begin position="537"/>
        <end position="558"/>
    </location>
</feature>
<dbReference type="SUPFAM" id="SSF52058">
    <property type="entry name" value="L domain-like"/>
    <property type="match status" value="1"/>
</dbReference>
<evidence type="ECO:0000256" key="3">
    <source>
        <dbReference type="ARBA" id="ARBA00022588"/>
    </source>
</evidence>
<dbReference type="PROSITE" id="PS50104">
    <property type="entry name" value="TIR"/>
    <property type="match status" value="1"/>
</dbReference>
<evidence type="ECO:0000256" key="13">
    <source>
        <dbReference type="SAM" id="Phobius"/>
    </source>
</evidence>
<name>A0A7E5W361_TRINI</name>
<dbReference type="AlphaFoldDB" id="A0A7E5W361"/>
<dbReference type="FunCoup" id="A0A7E5W361">
    <property type="interactions" value="10"/>
</dbReference>
<keyword evidence="5 13" id="KW-0812">Transmembrane</keyword>
<feature type="domain" description="TIR" evidence="14">
    <location>
        <begin position="590"/>
        <end position="729"/>
    </location>
</feature>
<evidence type="ECO:0000256" key="1">
    <source>
        <dbReference type="ARBA" id="ARBA00004479"/>
    </source>
</evidence>
<evidence type="ECO:0000256" key="2">
    <source>
        <dbReference type="ARBA" id="ARBA00009634"/>
    </source>
</evidence>
<keyword evidence="11" id="KW-0675">Receptor</keyword>
<comment type="subcellular location">
    <subcellularLocation>
        <location evidence="1">Membrane</location>
        <topology evidence="1">Single-pass type I membrane protein</topology>
    </subcellularLocation>
</comment>
<dbReference type="Proteomes" id="UP000322000">
    <property type="component" value="Chromosome 11"/>
</dbReference>
<evidence type="ECO:0000256" key="11">
    <source>
        <dbReference type="ARBA" id="ARBA00023170"/>
    </source>
</evidence>
<keyword evidence="10 13" id="KW-0472">Membrane</keyword>
<sequence length="743" mass="84693">MTDVQDWVDEIGSLKPMKAEVKQHTDPSCPKEKCSNEEDIIHSFDLSGTTNPVPTLHTLVNEIQRTSSPSNTVKYLSLARCQLTRIPHIFGFRDSEGRWLSDTLEYMSFYGNSFLGMSSDDQYTMTFNATGATEMKPEEGSYIGEMGGNIWSSGLASVKFNKLKELDLRACSIQTLGENVFQGMESLTALYLGENEINHIAATAFVGLNNLMHLDLSRNKAVDGDGKPKNLASDRYFVFQDLTGLVSLDLSHTKLTQRNLGMLVGLGKKFKNLSICESGLDSLLPNIFNTTSLEVLDISGNNGIMIYGDSLRGVEKTLKVVFARDIGLQDMETFRDFKKLEILQLAHNEISFIDASVVQTLKKLQVLDLNNNRLPAWFDKRFSYMPKLKLLALRNNNINIISEEMIEDVLNVHYLALSGNFIVCNCHAKDLFKMAYKNQVTRHSGLLKVPTTGMYHLGYAFYNNIIEDRMDMILNCDKHCLEDIEVSGYFKLVDYTPTSYTCLMVSESRSMLVANVTSCKRASREVDYDAELANGRLVLLLILIIPCVLLPVAGIYMFRRHLRYCFITMRNSAMLSIITKNETIVEGTVFNYDVFVSYCNEDRGWVLEHLLPHIEAECSVSACLHERDFQVGLSILENIVSCMDRSRSIMLIISQRFLLSHWCQFEMHLAQHRLLETRREDLTLVLLEDIPRRLRPNTLHYLMVTKTYIVWPKDEGERSLFWRRLKKTLISQKTKQVENVSLA</sequence>